<name>A0A8D7B5E8_MUSAM</name>
<feature type="transmembrane region" description="Helical" evidence="1">
    <location>
        <begin position="6"/>
        <end position="27"/>
    </location>
</feature>
<reference evidence="2" key="1">
    <citation type="submission" date="2021-03" db="EMBL/GenBank/DDBJ databases">
        <authorList>
            <consortium name="Genoscope - CEA"/>
            <person name="William W."/>
        </authorList>
    </citation>
    <scope>NUCLEOTIDE SEQUENCE</scope>
    <source>
        <strain evidence="2">Doubled-haploid Pahang</strain>
    </source>
</reference>
<organism evidence="2">
    <name type="scientific">Musa acuminata subsp. malaccensis</name>
    <name type="common">Wild banana</name>
    <name type="synonym">Musa malaccensis</name>
    <dbReference type="NCBI Taxonomy" id="214687"/>
    <lineage>
        <taxon>Eukaryota</taxon>
        <taxon>Viridiplantae</taxon>
        <taxon>Streptophyta</taxon>
        <taxon>Embryophyta</taxon>
        <taxon>Tracheophyta</taxon>
        <taxon>Spermatophyta</taxon>
        <taxon>Magnoliopsida</taxon>
        <taxon>Liliopsida</taxon>
        <taxon>Zingiberales</taxon>
        <taxon>Musaceae</taxon>
        <taxon>Musa</taxon>
    </lineage>
</organism>
<protein>
    <submittedName>
        <fullName evidence="2">(wild Malaysian banana) hypothetical protein</fullName>
    </submittedName>
</protein>
<dbReference type="EMBL" id="HG996466">
    <property type="protein sequence ID" value="CAG1859801.1"/>
    <property type="molecule type" value="Genomic_DNA"/>
</dbReference>
<accession>A0A8D7B5E8</accession>
<evidence type="ECO:0000256" key="1">
    <source>
        <dbReference type="SAM" id="Phobius"/>
    </source>
</evidence>
<proteinExistence type="predicted"/>
<dbReference type="AlphaFoldDB" id="A0A8D7B5E8"/>
<keyword evidence="1" id="KW-0472">Membrane</keyword>
<gene>
    <name evidence="2" type="ORF">GSMUA_300960.1</name>
</gene>
<keyword evidence="1" id="KW-1133">Transmembrane helix</keyword>
<evidence type="ECO:0000313" key="2">
    <source>
        <dbReference type="EMBL" id="CAG1859801.1"/>
    </source>
</evidence>
<sequence>MAVFPLFNHLLIYMISTHICIIFLIAFAKVLCPCIEVVDTCVLSINTCTEVTFRAARWNANKRQEQGNISPAIITCSF</sequence>
<keyword evidence="1" id="KW-0812">Transmembrane</keyword>